<protein>
    <submittedName>
        <fullName evidence="9">Uncharacterized protein LOC34624315</fullName>
    </submittedName>
</protein>
<keyword evidence="3 5" id="KW-0378">Hydrolase</keyword>
<dbReference type="AlphaFoldDB" id="A0A6P6RXJ3"/>
<keyword evidence="8" id="KW-1185">Reference proteome</keyword>
<dbReference type="PROSITE" id="PS01032">
    <property type="entry name" value="PPM_1"/>
    <property type="match status" value="1"/>
</dbReference>
<dbReference type="PROSITE" id="PS51746">
    <property type="entry name" value="PPM_2"/>
    <property type="match status" value="1"/>
</dbReference>
<feature type="region of interest" description="Disordered" evidence="6">
    <location>
        <begin position="1"/>
        <end position="37"/>
    </location>
</feature>
<feature type="region of interest" description="Disordered" evidence="6">
    <location>
        <begin position="237"/>
        <end position="263"/>
    </location>
</feature>
<dbReference type="Gene3D" id="3.60.40.10">
    <property type="entry name" value="PPM-type phosphatase domain"/>
    <property type="match status" value="1"/>
</dbReference>
<evidence type="ECO:0000256" key="6">
    <source>
        <dbReference type="SAM" id="MobiDB-lite"/>
    </source>
</evidence>
<feature type="region of interest" description="Disordered" evidence="6">
    <location>
        <begin position="372"/>
        <end position="398"/>
    </location>
</feature>
<dbReference type="InterPro" id="IPR000222">
    <property type="entry name" value="PP2C_BS"/>
</dbReference>
<dbReference type="PANTHER" id="PTHR13832">
    <property type="entry name" value="PROTEIN PHOSPHATASE 2C"/>
    <property type="match status" value="1"/>
</dbReference>
<dbReference type="GeneID" id="34624315"/>
<gene>
    <name evidence="9" type="primary">LOC34624315</name>
</gene>
<dbReference type="GO" id="GO:0004722">
    <property type="term" value="F:protein serine/threonine phosphatase activity"/>
    <property type="evidence" value="ECO:0007669"/>
    <property type="project" value="InterPro"/>
</dbReference>
<sequence>MGFLEMGGGSLRGGPPSGKPAESPALPLRGGSLPESPESSCAWIQDFVKGVGWSEEQGRRAEMEDGMLVVRGFGGQRGAWLFGVYDGHGGRQTVEFLLQHLHANIRSEVLSRAARRREELIRREGREWVSLVKSAVDQSTRGGVGVEGEEGGGLLPLPAPLALCSQAEVEAALVAAFKATDEQLLRAGVRESGSTACVCLLHPRVSLSPCAFPRRLFPEDGSARSCSPHSAESAAAAADSSALESSRSERNGCRGANSPSASSSQEVCMDLHAAHLGDTRVLLVYTNGSCRRLTDASDHKASAPREAERVEALGGFVIGERVNGMLAIGRAFGDWSLKLGPMASPALLGKGRQLIVSNVPDVQTESFVSVARGEEEEEEREQTLRLHPQQKPSKHTRLVSAAEETAADSGAARRASRKVVSARQQHLEPALLILGCDGLFDVIDDAAAASFALGVVKAVAAENAAASASEAAEAAARALMHEAVGLRMSSDNVSIVVCVLQSMEELAAAAASSSRNSSSSSSSSNSSSNNPRWSCFATFMAPREASNTPRHTPALREAIMLCRHARDPVHGTVSERFAVGGSDRLSGAKQYGASH</sequence>
<dbReference type="RefSeq" id="XP_026192107.1">
    <property type="nucleotide sequence ID" value="XM_026336322.1"/>
</dbReference>
<keyword evidence="4 5" id="KW-0904">Protein phosphatase</keyword>
<evidence type="ECO:0000259" key="7">
    <source>
        <dbReference type="PROSITE" id="PS51746"/>
    </source>
</evidence>
<evidence type="ECO:0000256" key="3">
    <source>
        <dbReference type="ARBA" id="ARBA00022801"/>
    </source>
</evidence>
<evidence type="ECO:0000313" key="8">
    <source>
        <dbReference type="Proteomes" id="UP000515125"/>
    </source>
</evidence>
<keyword evidence="2" id="KW-0479">Metal-binding</keyword>
<dbReference type="Pfam" id="PF00481">
    <property type="entry name" value="PP2C"/>
    <property type="match status" value="1"/>
</dbReference>
<dbReference type="GO" id="GO:0016020">
    <property type="term" value="C:membrane"/>
    <property type="evidence" value="ECO:0007669"/>
    <property type="project" value="UniProtKB-SubCell"/>
</dbReference>
<dbReference type="InterPro" id="IPR036457">
    <property type="entry name" value="PPM-type-like_dom_sf"/>
</dbReference>
<feature type="domain" description="PPM-type phosphatase" evidence="7">
    <location>
        <begin position="50"/>
        <end position="500"/>
    </location>
</feature>
<feature type="compositionally biased region" description="Gly residues" evidence="6">
    <location>
        <begin position="1"/>
        <end position="16"/>
    </location>
</feature>
<comment type="similarity">
    <text evidence="5">Belongs to the PP2C family.</text>
</comment>
<dbReference type="InterPro" id="IPR015655">
    <property type="entry name" value="PP2C"/>
</dbReference>
<dbReference type="SMART" id="SM00332">
    <property type="entry name" value="PP2Cc"/>
    <property type="match status" value="1"/>
</dbReference>
<organism evidence="8 9">
    <name type="scientific">Cyclospora cayetanensis</name>
    <dbReference type="NCBI Taxonomy" id="88456"/>
    <lineage>
        <taxon>Eukaryota</taxon>
        <taxon>Sar</taxon>
        <taxon>Alveolata</taxon>
        <taxon>Apicomplexa</taxon>
        <taxon>Conoidasida</taxon>
        <taxon>Coccidia</taxon>
        <taxon>Eucoccidiorida</taxon>
        <taxon>Eimeriorina</taxon>
        <taxon>Eimeriidae</taxon>
        <taxon>Cyclospora</taxon>
    </lineage>
</organism>
<dbReference type="GO" id="GO:0046872">
    <property type="term" value="F:metal ion binding"/>
    <property type="evidence" value="ECO:0007669"/>
    <property type="project" value="UniProtKB-KW"/>
</dbReference>
<name>A0A6P6RXJ3_9EIME</name>
<dbReference type="CDD" id="cd00143">
    <property type="entry name" value="PP2Cc"/>
    <property type="match status" value="1"/>
</dbReference>
<dbReference type="PANTHER" id="PTHR13832:SF827">
    <property type="entry name" value="PROTEIN PHOSPHATASE 1L"/>
    <property type="match status" value="1"/>
</dbReference>
<evidence type="ECO:0000256" key="1">
    <source>
        <dbReference type="ARBA" id="ARBA00004170"/>
    </source>
</evidence>
<evidence type="ECO:0000256" key="4">
    <source>
        <dbReference type="ARBA" id="ARBA00022912"/>
    </source>
</evidence>
<evidence type="ECO:0000256" key="5">
    <source>
        <dbReference type="RuleBase" id="RU003465"/>
    </source>
</evidence>
<accession>A0A6P6RXJ3</accession>
<dbReference type="OrthoDB" id="10264738at2759"/>
<evidence type="ECO:0000256" key="2">
    <source>
        <dbReference type="ARBA" id="ARBA00022723"/>
    </source>
</evidence>
<dbReference type="InterPro" id="IPR001932">
    <property type="entry name" value="PPM-type_phosphatase-like_dom"/>
</dbReference>
<comment type="subcellular location">
    <subcellularLocation>
        <location evidence="1">Membrane</location>
        <topology evidence="1">Peripheral membrane protein</topology>
    </subcellularLocation>
</comment>
<reference evidence="9" key="1">
    <citation type="submission" date="2025-08" db="UniProtKB">
        <authorList>
            <consortium name="RefSeq"/>
        </authorList>
    </citation>
    <scope>IDENTIFICATION</scope>
</reference>
<evidence type="ECO:0000313" key="9">
    <source>
        <dbReference type="RefSeq" id="XP_026192107.1"/>
    </source>
</evidence>
<proteinExistence type="inferred from homology"/>
<dbReference type="SUPFAM" id="SSF81606">
    <property type="entry name" value="PP2C-like"/>
    <property type="match status" value="1"/>
</dbReference>
<feature type="region of interest" description="Disordered" evidence="6">
    <location>
        <begin position="511"/>
        <end position="530"/>
    </location>
</feature>
<dbReference type="Proteomes" id="UP000515125">
    <property type="component" value="Unplaced"/>
</dbReference>